<sequence>MADTRSSFNFRKSATKLQKPKAQNLEEEYIHNLQQQAYFLELELKLLKDKEREQKNMFPSDGLENGPLSENIIALKAKYKKLQQDLEKNIG</sequence>
<comment type="caution">
    <text evidence="1">The sequence shown here is derived from an EMBL/GenBank/DDBJ whole genome shotgun (WGS) entry which is preliminary data.</text>
</comment>
<accession>A0A1R2BAJ0</accession>
<dbReference type="Proteomes" id="UP000187209">
    <property type="component" value="Unassembled WGS sequence"/>
</dbReference>
<proteinExistence type="predicted"/>
<name>A0A1R2BAJ0_9CILI</name>
<keyword evidence="2" id="KW-1185">Reference proteome</keyword>
<protein>
    <submittedName>
        <fullName evidence="1">Uncharacterized protein</fullName>
    </submittedName>
</protein>
<gene>
    <name evidence="1" type="ORF">SteCoe_27485</name>
</gene>
<organism evidence="1 2">
    <name type="scientific">Stentor coeruleus</name>
    <dbReference type="NCBI Taxonomy" id="5963"/>
    <lineage>
        <taxon>Eukaryota</taxon>
        <taxon>Sar</taxon>
        <taxon>Alveolata</taxon>
        <taxon>Ciliophora</taxon>
        <taxon>Postciliodesmatophora</taxon>
        <taxon>Heterotrichea</taxon>
        <taxon>Heterotrichida</taxon>
        <taxon>Stentoridae</taxon>
        <taxon>Stentor</taxon>
    </lineage>
</organism>
<evidence type="ECO:0000313" key="2">
    <source>
        <dbReference type="Proteomes" id="UP000187209"/>
    </source>
</evidence>
<reference evidence="1 2" key="1">
    <citation type="submission" date="2016-11" db="EMBL/GenBank/DDBJ databases">
        <title>The macronuclear genome of Stentor coeruleus: a giant cell with tiny introns.</title>
        <authorList>
            <person name="Slabodnick M."/>
            <person name="Ruby J.G."/>
            <person name="Reiff S.B."/>
            <person name="Swart E.C."/>
            <person name="Gosai S."/>
            <person name="Prabakaran S."/>
            <person name="Witkowska E."/>
            <person name="Larue G.E."/>
            <person name="Fisher S."/>
            <person name="Freeman R.M."/>
            <person name="Gunawardena J."/>
            <person name="Chu W."/>
            <person name="Stover N.A."/>
            <person name="Gregory B.D."/>
            <person name="Nowacki M."/>
            <person name="Derisi J."/>
            <person name="Roy S.W."/>
            <person name="Marshall W.F."/>
            <person name="Sood P."/>
        </authorList>
    </citation>
    <scope>NUCLEOTIDE SEQUENCE [LARGE SCALE GENOMIC DNA]</scope>
    <source>
        <strain evidence="1">WM001</strain>
    </source>
</reference>
<dbReference type="EMBL" id="MPUH01000797">
    <property type="protein sequence ID" value="OMJ73774.1"/>
    <property type="molecule type" value="Genomic_DNA"/>
</dbReference>
<dbReference type="AlphaFoldDB" id="A0A1R2BAJ0"/>
<dbReference type="OrthoDB" id="311625at2759"/>
<evidence type="ECO:0000313" key="1">
    <source>
        <dbReference type="EMBL" id="OMJ73774.1"/>
    </source>
</evidence>